<proteinExistence type="predicted"/>
<gene>
    <name evidence="2" type="ORF">ACFOVU_17235</name>
</gene>
<comment type="caution">
    <text evidence="2">The sequence shown here is derived from an EMBL/GenBank/DDBJ whole genome shotgun (WGS) entry which is preliminary data.</text>
</comment>
<evidence type="ECO:0000313" key="3">
    <source>
        <dbReference type="Proteomes" id="UP001595847"/>
    </source>
</evidence>
<evidence type="ECO:0000313" key="2">
    <source>
        <dbReference type="EMBL" id="MFC3997681.1"/>
    </source>
</evidence>
<dbReference type="RefSeq" id="WP_378534819.1">
    <property type="nucleotide sequence ID" value="NZ_JBHSBH010000010.1"/>
</dbReference>
<accession>A0ABV8FSW7</accession>
<name>A0ABV8FSW7_9ACTN</name>
<feature type="compositionally biased region" description="Basic and acidic residues" evidence="1">
    <location>
        <begin position="44"/>
        <end position="71"/>
    </location>
</feature>
<feature type="region of interest" description="Disordered" evidence="1">
    <location>
        <begin position="40"/>
        <end position="71"/>
    </location>
</feature>
<organism evidence="2 3">
    <name type="scientific">Nocardiopsis sediminis</name>
    <dbReference type="NCBI Taxonomy" id="1778267"/>
    <lineage>
        <taxon>Bacteria</taxon>
        <taxon>Bacillati</taxon>
        <taxon>Actinomycetota</taxon>
        <taxon>Actinomycetes</taxon>
        <taxon>Streptosporangiales</taxon>
        <taxon>Nocardiopsidaceae</taxon>
        <taxon>Nocardiopsis</taxon>
    </lineage>
</organism>
<dbReference type="EMBL" id="JBHSBH010000010">
    <property type="protein sequence ID" value="MFC3997681.1"/>
    <property type="molecule type" value="Genomic_DNA"/>
</dbReference>
<keyword evidence="3" id="KW-1185">Reference proteome</keyword>
<dbReference type="Proteomes" id="UP001595847">
    <property type="component" value="Unassembled WGS sequence"/>
</dbReference>
<protein>
    <submittedName>
        <fullName evidence="2">Uncharacterized protein</fullName>
    </submittedName>
</protein>
<sequence length="71" mass="7825">MARTGGRPPRTVAGAVRSGLRWVGWALVAYGRMFSPYPFGTEYDDPHQGRPDGRDASGRPAPRDPWKEDPA</sequence>
<evidence type="ECO:0000256" key="1">
    <source>
        <dbReference type="SAM" id="MobiDB-lite"/>
    </source>
</evidence>
<reference evidence="3" key="1">
    <citation type="journal article" date="2019" name="Int. J. Syst. Evol. Microbiol.">
        <title>The Global Catalogue of Microorganisms (GCM) 10K type strain sequencing project: providing services to taxonomists for standard genome sequencing and annotation.</title>
        <authorList>
            <consortium name="The Broad Institute Genomics Platform"/>
            <consortium name="The Broad Institute Genome Sequencing Center for Infectious Disease"/>
            <person name="Wu L."/>
            <person name="Ma J."/>
        </authorList>
    </citation>
    <scope>NUCLEOTIDE SEQUENCE [LARGE SCALE GENOMIC DNA]</scope>
    <source>
        <strain evidence="3">TBRC 1826</strain>
    </source>
</reference>